<evidence type="ECO:0000256" key="1">
    <source>
        <dbReference type="ARBA" id="ARBA00008857"/>
    </source>
</evidence>
<feature type="region of interest" description="Disordered" evidence="4">
    <location>
        <begin position="1"/>
        <end position="60"/>
    </location>
</feature>
<proteinExistence type="inferred from homology"/>
<dbReference type="GO" id="GO:0015074">
    <property type="term" value="P:DNA integration"/>
    <property type="evidence" value="ECO:0007669"/>
    <property type="project" value="UniProtKB-KW"/>
</dbReference>
<keyword evidence="7" id="KW-1185">Reference proteome</keyword>
<dbReference type="SUPFAM" id="SSF56349">
    <property type="entry name" value="DNA breaking-rejoining enzymes"/>
    <property type="match status" value="1"/>
</dbReference>
<dbReference type="InterPro" id="IPR002104">
    <property type="entry name" value="Integrase_catalytic"/>
</dbReference>
<comment type="similarity">
    <text evidence="1">Belongs to the 'phage' integrase family.</text>
</comment>
<gene>
    <name evidence="6" type="ORF">FHS55_003147</name>
</gene>
<keyword evidence="2" id="KW-0229">DNA integration</keyword>
<comment type="caution">
    <text evidence="6">The sequence shown here is derived from an EMBL/GenBank/DDBJ whole genome shotgun (WGS) entry which is preliminary data.</text>
</comment>
<evidence type="ECO:0000256" key="2">
    <source>
        <dbReference type="ARBA" id="ARBA00022908"/>
    </source>
</evidence>
<evidence type="ECO:0000256" key="4">
    <source>
        <dbReference type="SAM" id="MobiDB-lite"/>
    </source>
</evidence>
<feature type="compositionally biased region" description="Basic and acidic residues" evidence="4">
    <location>
        <begin position="1"/>
        <end position="24"/>
    </location>
</feature>
<sequence>MLDERNRLIRQQRVDPVGDSHEQSLEQAGRHPLRRLPVDSGEDRLGGAVHGPKATRHPAEADAERAPAMLQNAGRKPVTSAMLSKFASVSRQRIRLEGAGYRRDHLRALAQRVEFVEGEVRISGSKCQTSRSVADAFIVSLQDSDGVTARALEFLILTAARSGEVREAQWGEFDLKAKVWTVPAHRMKAGREHRVPLPARTIELLTGMKPPDCDDSDSDAFVFPGARKAKPLSVMAFDMQLRRLDCDYTVHGFRSAFRDWVGEETTFQREVAEAALAHTVGDEVERAYRRGDALEKRRTLMEAWAMYCEHGDDEADANRASSSGEERSDVTEFSGEPGEQGVQV</sequence>
<organism evidence="6 7">
    <name type="scientific">Ancylobacter tetraedralis</name>
    <dbReference type="NCBI Taxonomy" id="217068"/>
    <lineage>
        <taxon>Bacteria</taxon>
        <taxon>Pseudomonadati</taxon>
        <taxon>Pseudomonadota</taxon>
        <taxon>Alphaproteobacteria</taxon>
        <taxon>Hyphomicrobiales</taxon>
        <taxon>Xanthobacteraceae</taxon>
        <taxon>Ancylobacter</taxon>
    </lineage>
</organism>
<dbReference type="InterPro" id="IPR011010">
    <property type="entry name" value="DNA_brk_join_enz"/>
</dbReference>
<dbReference type="InterPro" id="IPR050808">
    <property type="entry name" value="Phage_Integrase"/>
</dbReference>
<dbReference type="GO" id="GO:0003677">
    <property type="term" value="F:DNA binding"/>
    <property type="evidence" value="ECO:0007669"/>
    <property type="project" value="InterPro"/>
</dbReference>
<feature type="domain" description="Tyr recombinase" evidence="5">
    <location>
        <begin position="123"/>
        <end position="301"/>
    </location>
</feature>
<dbReference type="PROSITE" id="PS51898">
    <property type="entry name" value="TYR_RECOMBINASE"/>
    <property type="match status" value="1"/>
</dbReference>
<protein>
    <recommendedName>
        <fullName evidence="5">Tyr recombinase domain-containing protein</fullName>
    </recommendedName>
</protein>
<dbReference type="AlphaFoldDB" id="A0A839ZCX8"/>
<dbReference type="EMBL" id="JACICD010000006">
    <property type="protein sequence ID" value="MBB3772526.1"/>
    <property type="molecule type" value="Genomic_DNA"/>
</dbReference>
<dbReference type="CDD" id="cd00801">
    <property type="entry name" value="INT_P4_C"/>
    <property type="match status" value="1"/>
</dbReference>
<dbReference type="GO" id="GO:0006310">
    <property type="term" value="P:DNA recombination"/>
    <property type="evidence" value="ECO:0007669"/>
    <property type="project" value="UniProtKB-KW"/>
</dbReference>
<name>A0A839ZCX8_9HYPH</name>
<feature type="region of interest" description="Disordered" evidence="4">
    <location>
        <begin position="312"/>
        <end position="344"/>
    </location>
</feature>
<evidence type="ECO:0000313" key="7">
    <source>
        <dbReference type="Proteomes" id="UP000533469"/>
    </source>
</evidence>
<evidence type="ECO:0000259" key="5">
    <source>
        <dbReference type="PROSITE" id="PS51898"/>
    </source>
</evidence>
<keyword evidence="3" id="KW-0233">DNA recombination</keyword>
<dbReference type="InterPro" id="IPR013762">
    <property type="entry name" value="Integrase-like_cat_sf"/>
</dbReference>
<dbReference type="PANTHER" id="PTHR30629">
    <property type="entry name" value="PROPHAGE INTEGRASE"/>
    <property type="match status" value="1"/>
</dbReference>
<dbReference type="Gene3D" id="1.10.443.10">
    <property type="entry name" value="Intergrase catalytic core"/>
    <property type="match status" value="1"/>
</dbReference>
<dbReference type="Proteomes" id="UP000533469">
    <property type="component" value="Unassembled WGS sequence"/>
</dbReference>
<dbReference type="PANTHER" id="PTHR30629:SF2">
    <property type="entry name" value="PROPHAGE INTEGRASE INTS-RELATED"/>
    <property type="match status" value="1"/>
</dbReference>
<evidence type="ECO:0000313" key="6">
    <source>
        <dbReference type="EMBL" id="MBB3772526.1"/>
    </source>
</evidence>
<dbReference type="Pfam" id="PF00589">
    <property type="entry name" value="Phage_integrase"/>
    <property type="match status" value="1"/>
</dbReference>
<evidence type="ECO:0000256" key="3">
    <source>
        <dbReference type="ARBA" id="ARBA00023172"/>
    </source>
</evidence>
<reference evidence="6 7" key="1">
    <citation type="submission" date="2020-08" db="EMBL/GenBank/DDBJ databases">
        <title>Genomic Encyclopedia of Type Strains, Phase IV (KMG-IV): sequencing the most valuable type-strain genomes for metagenomic binning, comparative biology and taxonomic classification.</title>
        <authorList>
            <person name="Goeker M."/>
        </authorList>
    </citation>
    <scope>NUCLEOTIDE SEQUENCE [LARGE SCALE GENOMIC DNA]</scope>
    <source>
        <strain evidence="6 7">DSM 5895</strain>
    </source>
</reference>
<accession>A0A839ZCX8</accession>